<dbReference type="EnsemblMetazoa" id="XM_016808062.2">
    <property type="protein sequence ID" value="XP_016663551.1"/>
    <property type="gene ID" value="LOC100165816"/>
</dbReference>
<evidence type="ECO:0000259" key="6">
    <source>
        <dbReference type="Pfam" id="PF22770"/>
    </source>
</evidence>
<dbReference type="GeneID" id="100165816"/>
<dbReference type="GO" id="GO:0001682">
    <property type="term" value="P:tRNA 5'-leader removal"/>
    <property type="evidence" value="ECO:0007669"/>
    <property type="project" value="InterPro"/>
</dbReference>
<dbReference type="GO" id="GO:0005655">
    <property type="term" value="C:nucleolar ribonuclease P complex"/>
    <property type="evidence" value="ECO:0007669"/>
    <property type="project" value="InterPro"/>
</dbReference>
<dbReference type="OrthoDB" id="442863at2759"/>
<proteinExistence type="predicted"/>
<dbReference type="Pfam" id="PF06978">
    <property type="entry name" value="POP1_N"/>
    <property type="match status" value="1"/>
</dbReference>
<evidence type="ECO:0000256" key="3">
    <source>
        <dbReference type="ARBA" id="ARBA00023242"/>
    </source>
</evidence>
<accession>A0A8R2HA81</accession>
<dbReference type="InterPro" id="IPR009723">
    <property type="entry name" value="Pop1_N"/>
</dbReference>
<dbReference type="InterPro" id="IPR055079">
    <property type="entry name" value="POP1_C"/>
</dbReference>
<feature type="domain" description="POP1 C-terminal" evidence="6">
    <location>
        <begin position="637"/>
        <end position="821"/>
    </location>
</feature>
<dbReference type="Proteomes" id="UP000007819">
    <property type="component" value="Chromosome A1"/>
</dbReference>
<dbReference type="CTD" id="10940"/>
<protein>
    <submittedName>
        <fullName evidence="7">Uncharacterized protein</fullName>
    </submittedName>
</protein>
<feature type="domain" description="Pop1 N-terminal" evidence="4">
    <location>
        <begin position="80"/>
        <end position="173"/>
    </location>
</feature>
<dbReference type="RefSeq" id="XP_016663551.1">
    <property type="nucleotide sequence ID" value="XM_016808062.2"/>
</dbReference>
<evidence type="ECO:0000259" key="5">
    <source>
        <dbReference type="Pfam" id="PF08170"/>
    </source>
</evidence>
<reference evidence="7" key="2">
    <citation type="submission" date="2022-06" db="UniProtKB">
        <authorList>
            <consortium name="EnsemblMetazoa"/>
        </authorList>
    </citation>
    <scope>IDENTIFICATION</scope>
</reference>
<evidence type="ECO:0000313" key="7">
    <source>
        <dbReference type="EnsemblMetazoa" id="XP_016663551.1"/>
    </source>
</evidence>
<keyword evidence="3" id="KW-0539">Nucleus</keyword>
<dbReference type="Pfam" id="PF08170">
    <property type="entry name" value="POPLD"/>
    <property type="match status" value="1"/>
</dbReference>
<dbReference type="KEGG" id="api:100165816"/>
<sequence>MDHLHTILDNTPGHVRPGNQVDVNSFLSARNQEIQALLKEIQTPKKCNKMIFQRLPKKMRRRVMSTTVKRMPKDLRAAHKKSIEKQINKHVRRRKDYRRKPKSMRLDYMRRQKNGKWLETHVWFAKRFHIVLKDGYKLPKSSHDKTYRACYRAIGNHCLAQDVSYISCIELKGPYSQIIEGLMHHVNQECGRTFKAKCYEQGTREGTICMFKNGAYPCGAIGRVSFIWDTCVQDKIRAVWIWAEPSIYAQLAKELQITFNLKQNDLDILESEPPVLKKPKLLEIIKKSKNISTPAVQTPTFINSAMKMTLLKDSLNRLRLTGPLSNSVLSRVLYPADLVNSNSCINENWWSSHLNNLNDSINIQTKLWESLSGADRPESYPSNCVIGFHTVDPRLMFPLKRTKALPISKDFLLEEDYSFKLPTIASVSKIWDLKVRDWCTQNKMPNCEMNMLRSNCIINGNDKIALDKHSMSIIPILLIQRPGQYYPITRPGYGSGWDIVLPAGWAMPFWLGLIMNGCQPGGLRETTTMVLERCLPRPDEPDTDAGNLRAMLEKEEAMKKHFRLPPQMRVNYIKLGFPTPFHCPWDILCNEWMLDSNNKFVLRNIKVLTQLQNLTLNFKRKIDVNNFKSEFADLQTCLVPIRLELSQKGILKPNSHVCLPTLDDLSNIGDKSNFGPLEKMHKDLNAFKRKIYRLEHKKLLRSLRRKRVLEKKKRNILCKRFKRKVSPTSQIVKEYLSQMKKLWIPEEQMPLKHSCSRVILGFSCNSHFSFTKSKYVGIGYIPGPALLELFNLWSESKTNLPYVLVRNPTTNQFKYAFLSITI</sequence>
<name>A0A8R2HA81_ACYPI</name>
<dbReference type="InterPro" id="IPR039182">
    <property type="entry name" value="Pop1"/>
</dbReference>
<dbReference type="InterPro" id="IPR012590">
    <property type="entry name" value="POPLD_dom"/>
</dbReference>
<dbReference type="PANTHER" id="PTHR22731:SF3">
    <property type="entry name" value="RIBONUCLEASES P_MRP PROTEIN SUBUNIT POP1"/>
    <property type="match status" value="1"/>
</dbReference>
<evidence type="ECO:0000256" key="2">
    <source>
        <dbReference type="ARBA" id="ARBA00022694"/>
    </source>
</evidence>
<dbReference type="GO" id="GO:0000172">
    <property type="term" value="C:ribonuclease MRP complex"/>
    <property type="evidence" value="ECO:0007669"/>
    <property type="project" value="InterPro"/>
</dbReference>
<evidence type="ECO:0000313" key="8">
    <source>
        <dbReference type="Proteomes" id="UP000007819"/>
    </source>
</evidence>
<comment type="subcellular location">
    <subcellularLocation>
        <location evidence="1">Nucleus</location>
    </subcellularLocation>
</comment>
<evidence type="ECO:0000259" key="4">
    <source>
        <dbReference type="Pfam" id="PF06978"/>
    </source>
</evidence>
<dbReference type="AlphaFoldDB" id="A0A8R2HA81"/>
<dbReference type="PANTHER" id="PTHR22731">
    <property type="entry name" value="RIBONUCLEASES P/MRP PROTEIN SUBUNIT POP1"/>
    <property type="match status" value="1"/>
</dbReference>
<reference evidence="8" key="1">
    <citation type="submission" date="2010-06" db="EMBL/GenBank/DDBJ databases">
        <authorList>
            <person name="Jiang H."/>
            <person name="Abraham K."/>
            <person name="Ali S."/>
            <person name="Alsbrooks S.L."/>
            <person name="Anim B.N."/>
            <person name="Anosike U.S."/>
            <person name="Attaway T."/>
            <person name="Bandaranaike D.P."/>
            <person name="Battles P.K."/>
            <person name="Bell S.N."/>
            <person name="Bell A.V."/>
            <person name="Beltran B."/>
            <person name="Bickham C."/>
            <person name="Bustamante Y."/>
            <person name="Caleb T."/>
            <person name="Canada A."/>
            <person name="Cardenas V."/>
            <person name="Carter K."/>
            <person name="Chacko J."/>
            <person name="Chandrabose M.N."/>
            <person name="Chavez D."/>
            <person name="Chavez A."/>
            <person name="Chen L."/>
            <person name="Chu H.-S."/>
            <person name="Claassen K.J."/>
            <person name="Cockrell R."/>
            <person name="Collins M."/>
            <person name="Cooper J.A."/>
            <person name="Cree A."/>
            <person name="Curry S.M."/>
            <person name="Da Y."/>
            <person name="Dao M.D."/>
            <person name="Das B."/>
            <person name="Davila M.-L."/>
            <person name="Davy-Carroll L."/>
            <person name="Denson S."/>
            <person name="Dinh H."/>
            <person name="Ebong V.E."/>
            <person name="Edwards J.R."/>
            <person name="Egan A."/>
            <person name="El-Daye J."/>
            <person name="Escobedo L."/>
            <person name="Fernandez S."/>
            <person name="Fernando P.R."/>
            <person name="Flagg N."/>
            <person name="Forbes L.D."/>
            <person name="Fowler R.G."/>
            <person name="Fu Q."/>
            <person name="Gabisi R.A."/>
            <person name="Ganer J."/>
            <person name="Garbino Pronczuk A."/>
            <person name="Garcia R.M."/>
            <person name="Garner T."/>
            <person name="Garrett T.E."/>
            <person name="Gonzalez D.A."/>
            <person name="Hamid H."/>
            <person name="Hawkins E.S."/>
            <person name="Hirani K."/>
            <person name="Hogues M.E."/>
            <person name="Hollins B."/>
            <person name="Hsiao C.-H."/>
            <person name="Jabil R."/>
            <person name="James M.L."/>
            <person name="Jhangiani S.N."/>
            <person name="Johnson B."/>
            <person name="Johnson Q."/>
            <person name="Joshi V."/>
            <person name="Kalu J.B."/>
            <person name="Kam C."/>
            <person name="Kashfia A."/>
            <person name="Keebler J."/>
            <person name="Kisamo H."/>
            <person name="Kovar C.L."/>
            <person name="Lago L.A."/>
            <person name="Lai C.-Y."/>
            <person name="Laidlaw J."/>
            <person name="Lara F."/>
            <person name="Le T.-K."/>
            <person name="Lee S.L."/>
            <person name="Legall F.H."/>
            <person name="Lemon S.J."/>
            <person name="Lewis L.R."/>
            <person name="Li B."/>
            <person name="Liu Y."/>
            <person name="Liu Y.-S."/>
            <person name="Lopez J."/>
            <person name="Lozado R.J."/>
            <person name="Lu J."/>
            <person name="Madu R.C."/>
            <person name="Maheshwari M."/>
            <person name="Maheshwari R."/>
            <person name="Malloy K."/>
            <person name="Martinez E."/>
            <person name="Mathew T."/>
            <person name="Mercado I.C."/>
            <person name="Mercado C."/>
            <person name="Meyer B."/>
            <person name="Montgomery K."/>
            <person name="Morgan M.B."/>
            <person name="Munidasa M."/>
            <person name="Nazareth L.V."/>
            <person name="Nelson J."/>
            <person name="Ng B.M."/>
            <person name="Nguyen N.B."/>
            <person name="Nguyen P.Q."/>
            <person name="Nguyen T."/>
            <person name="Obregon M."/>
            <person name="Okwuonu G.O."/>
            <person name="Onwere C.G."/>
            <person name="Orozco G."/>
            <person name="Parra A."/>
            <person name="Patel S."/>
            <person name="Patil S."/>
            <person name="Perez A."/>
            <person name="Perez Y."/>
            <person name="Pham C."/>
            <person name="Primus E.L."/>
            <person name="Pu L.-L."/>
            <person name="Puazo M."/>
            <person name="Qin X."/>
            <person name="Quiroz J.B."/>
            <person name="Reese J."/>
            <person name="Richards S."/>
            <person name="Rives C.M."/>
            <person name="Robberts R."/>
            <person name="Ruiz S.J."/>
            <person name="Ruiz M.J."/>
            <person name="Santibanez J."/>
            <person name="Schneider B.W."/>
            <person name="Sisson I."/>
            <person name="Smith M."/>
            <person name="Sodergren E."/>
            <person name="Song X.-Z."/>
            <person name="Song B.B."/>
            <person name="Summersgill H."/>
            <person name="Thelus R."/>
            <person name="Thornton R.D."/>
            <person name="Trejos Z.Y."/>
            <person name="Usmani K."/>
            <person name="Vattathil S."/>
            <person name="Villasana D."/>
            <person name="Walker D.L."/>
            <person name="Wang S."/>
            <person name="Wang K."/>
            <person name="White C.S."/>
            <person name="Williams A.C."/>
            <person name="Williamson J."/>
            <person name="Wilson K."/>
            <person name="Woghiren I.O."/>
            <person name="Woodworth J.R."/>
            <person name="Worley K.C."/>
            <person name="Wright R.A."/>
            <person name="Wu W."/>
            <person name="Young L."/>
            <person name="Zhang L."/>
            <person name="Zhang J."/>
            <person name="Zhu Y."/>
            <person name="Muzny D.M."/>
            <person name="Weinstock G."/>
            <person name="Gibbs R.A."/>
        </authorList>
    </citation>
    <scope>NUCLEOTIDE SEQUENCE [LARGE SCALE GENOMIC DNA]</scope>
    <source>
        <strain evidence="8">LSR1</strain>
    </source>
</reference>
<keyword evidence="2" id="KW-0819">tRNA processing</keyword>
<organism evidence="7 8">
    <name type="scientific">Acyrthosiphon pisum</name>
    <name type="common">Pea aphid</name>
    <dbReference type="NCBI Taxonomy" id="7029"/>
    <lineage>
        <taxon>Eukaryota</taxon>
        <taxon>Metazoa</taxon>
        <taxon>Ecdysozoa</taxon>
        <taxon>Arthropoda</taxon>
        <taxon>Hexapoda</taxon>
        <taxon>Insecta</taxon>
        <taxon>Pterygota</taxon>
        <taxon>Neoptera</taxon>
        <taxon>Paraneoptera</taxon>
        <taxon>Hemiptera</taxon>
        <taxon>Sternorrhyncha</taxon>
        <taxon>Aphidomorpha</taxon>
        <taxon>Aphidoidea</taxon>
        <taxon>Aphididae</taxon>
        <taxon>Macrosiphini</taxon>
        <taxon>Acyrthosiphon</taxon>
    </lineage>
</organism>
<evidence type="ECO:0000256" key="1">
    <source>
        <dbReference type="ARBA" id="ARBA00004123"/>
    </source>
</evidence>
<dbReference type="Pfam" id="PF22770">
    <property type="entry name" value="POP1_C"/>
    <property type="match status" value="1"/>
</dbReference>
<feature type="domain" description="POPLD" evidence="5">
    <location>
        <begin position="496"/>
        <end position="585"/>
    </location>
</feature>
<keyword evidence="8" id="KW-1185">Reference proteome</keyword>